<keyword evidence="3" id="KW-1185">Reference proteome</keyword>
<feature type="region of interest" description="Disordered" evidence="1">
    <location>
        <begin position="41"/>
        <end position="111"/>
    </location>
</feature>
<organism evidence="2 3">
    <name type="scientific">Ancylostoma ceylanicum</name>
    <dbReference type="NCBI Taxonomy" id="53326"/>
    <lineage>
        <taxon>Eukaryota</taxon>
        <taxon>Metazoa</taxon>
        <taxon>Ecdysozoa</taxon>
        <taxon>Nematoda</taxon>
        <taxon>Chromadorea</taxon>
        <taxon>Rhabditida</taxon>
        <taxon>Rhabditina</taxon>
        <taxon>Rhabditomorpha</taxon>
        <taxon>Strongyloidea</taxon>
        <taxon>Ancylostomatidae</taxon>
        <taxon>Ancylostomatinae</taxon>
        <taxon>Ancylostoma</taxon>
    </lineage>
</organism>
<evidence type="ECO:0000313" key="2">
    <source>
        <dbReference type="EMBL" id="EYC13358.1"/>
    </source>
</evidence>
<name>A0A016UFF7_9BILA</name>
<evidence type="ECO:0000313" key="3">
    <source>
        <dbReference type="Proteomes" id="UP000024635"/>
    </source>
</evidence>
<dbReference type="EMBL" id="JARK01001380">
    <property type="protein sequence ID" value="EYC13358.1"/>
    <property type="molecule type" value="Genomic_DNA"/>
</dbReference>
<dbReference type="AlphaFoldDB" id="A0A016UFF7"/>
<gene>
    <name evidence="2" type="primary">Acey_s0044.g941</name>
    <name evidence="2" type="ORF">Y032_0044g941</name>
</gene>
<reference evidence="3" key="1">
    <citation type="journal article" date="2015" name="Nat. Genet.">
        <title>The genome and transcriptome of the zoonotic hookworm Ancylostoma ceylanicum identify infection-specific gene families.</title>
        <authorList>
            <person name="Schwarz E.M."/>
            <person name="Hu Y."/>
            <person name="Antoshechkin I."/>
            <person name="Miller M.M."/>
            <person name="Sternberg P.W."/>
            <person name="Aroian R.V."/>
        </authorList>
    </citation>
    <scope>NUCLEOTIDE SEQUENCE</scope>
    <source>
        <strain evidence="3">HY135</strain>
    </source>
</reference>
<comment type="caution">
    <text evidence="2">The sequence shown here is derived from an EMBL/GenBank/DDBJ whole genome shotgun (WGS) entry which is preliminary data.</text>
</comment>
<evidence type="ECO:0000256" key="1">
    <source>
        <dbReference type="SAM" id="MobiDB-lite"/>
    </source>
</evidence>
<protein>
    <submittedName>
        <fullName evidence="2">Uncharacterized protein</fullName>
    </submittedName>
</protein>
<dbReference type="Proteomes" id="UP000024635">
    <property type="component" value="Unassembled WGS sequence"/>
</dbReference>
<proteinExistence type="predicted"/>
<sequence length="111" mass="12211">MEALLKDESHLRTTAKSNLKSFSQHCLRIEWCFDGAEAFEEGETPAHGSNDGLKVRRRRKAGRHLQTGPRGDKGAPASKSGETPADGSNDGIRVRRRLEVVKRLQTGPTMG</sequence>
<accession>A0A016UFF7</accession>